<reference evidence="3 4" key="2">
    <citation type="journal article" date="2019" name="G3 (Bethesda)">
        <title>Hybrid Assembly of the Genome of the Entomopathogenic Nematode Steinernema carpocapsae Identifies the X-Chromosome.</title>
        <authorList>
            <person name="Serra L."/>
            <person name="Macchietto M."/>
            <person name="Macias-Munoz A."/>
            <person name="McGill C.J."/>
            <person name="Rodriguez I.M."/>
            <person name="Rodriguez B."/>
            <person name="Murad R."/>
            <person name="Mortazavi A."/>
        </authorList>
    </citation>
    <scope>NUCLEOTIDE SEQUENCE [LARGE SCALE GENOMIC DNA]</scope>
    <source>
        <strain evidence="3 4">ALL</strain>
    </source>
</reference>
<sequence length="119" mass="13034">MLPAQGNGCLCFSRCLLVPSRLVVVLSESCFKPSIEFVADCDALRSSVAPLQDSDDTSAAAFLSLSEKESKSKRRDNQPGHLVHHGRGSLHYDHAGNVYLQEITAEALRFTVRLQTGFI</sequence>
<protein>
    <submittedName>
        <fullName evidence="3">Uncharacterized protein</fullName>
    </submittedName>
</protein>
<dbReference type="EMBL" id="AZBU02000001">
    <property type="protein sequence ID" value="TMS37258.1"/>
    <property type="molecule type" value="Genomic_DNA"/>
</dbReference>
<proteinExistence type="predicted"/>
<feature type="chain" id="PRO_5020726001" evidence="2">
    <location>
        <begin position="28"/>
        <end position="119"/>
    </location>
</feature>
<comment type="caution">
    <text evidence="3">The sequence shown here is derived from an EMBL/GenBank/DDBJ whole genome shotgun (WGS) entry which is preliminary data.</text>
</comment>
<name>A0A4U8UZ87_STECR</name>
<evidence type="ECO:0000313" key="4">
    <source>
        <dbReference type="Proteomes" id="UP000298663"/>
    </source>
</evidence>
<feature type="region of interest" description="Disordered" evidence="1">
    <location>
        <begin position="66"/>
        <end position="88"/>
    </location>
</feature>
<organism evidence="3 4">
    <name type="scientific">Steinernema carpocapsae</name>
    <name type="common">Entomopathogenic nematode</name>
    <dbReference type="NCBI Taxonomy" id="34508"/>
    <lineage>
        <taxon>Eukaryota</taxon>
        <taxon>Metazoa</taxon>
        <taxon>Ecdysozoa</taxon>
        <taxon>Nematoda</taxon>
        <taxon>Chromadorea</taxon>
        <taxon>Rhabditida</taxon>
        <taxon>Tylenchina</taxon>
        <taxon>Panagrolaimomorpha</taxon>
        <taxon>Strongyloidoidea</taxon>
        <taxon>Steinernematidae</taxon>
        <taxon>Steinernema</taxon>
    </lineage>
</organism>
<accession>A0A4U8UZ87</accession>
<gene>
    <name evidence="3" type="ORF">L596_004231</name>
</gene>
<reference evidence="3 4" key="1">
    <citation type="journal article" date="2015" name="Genome Biol.">
        <title>Comparative genomics of Steinernema reveals deeply conserved gene regulatory networks.</title>
        <authorList>
            <person name="Dillman A.R."/>
            <person name="Macchietto M."/>
            <person name="Porter C.F."/>
            <person name="Rogers A."/>
            <person name="Williams B."/>
            <person name="Antoshechkin I."/>
            <person name="Lee M.M."/>
            <person name="Goodwin Z."/>
            <person name="Lu X."/>
            <person name="Lewis E.E."/>
            <person name="Goodrich-Blair H."/>
            <person name="Stock S.P."/>
            <person name="Adams B.J."/>
            <person name="Sternberg P.W."/>
            <person name="Mortazavi A."/>
        </authorList>
    </citation>
    <scope>NUCLEOTIDE SEQUENCE [LARGE SCALE GENOMIC DNA]</scope>
    <source>
        <strain evidence="3 4">ALL</strain>
    </source>
</reference>
<feature type="compositionally biased region" description="Basic and acidic residues" evidence="1">
    <location>
        <begin position="66"/>
        <end position="78"/>
    </location>
</feature>
<keyword evidence="2" id="KW-0732">Signal</keyword>
<evidence type="ECO:0000256" key="2">
    <source>
        <dbReference type="SAM" id="SignalP"/>
    </source>
</evidence>
<evidence type="ECO:0000313" key="3">
    <source>
        <dbReference type="EMBL" id="TMS37258.1"/>
    </source>
</evidence>
<dbReference type="Proteomes" id="UP000298663">
    <property type="component" value="Unassembled WGS sequence"/>
</dbReference>
<feature type="signal peptide" evidence="2">
    <location>
        <begin position="1"/>
        <end position="27"/>
    </location>
</feature>
<keyword evidence="4" id="KW-1185">Reference proteome</keyword>
<evidence type="ECO:0000256" key="1">
    <source>
        <dbReference type="SAM" id="MobiDB-lite"/>
    </source>
</evidence>
<dbReference type="AlphaFoldDB" id="A0A4U8UZ87"/>